<reference evidence="3 4" key="1">
    <citation type="submission" date="2024-02" db="EMBL/GenBank/DDBJ databases">
        <authorList>
            <person name="Chen Y."/>
            <person name="Shah S."/>
            <person name="Dougan E. K."/>
            <person name="Thang M."/>
            <person name="Chan C."/>
        </authorList>
    </citation>
    <scope>NUCLEOTIDE SEQUENCE [LARGE SCALE GENOMIC DNA]</scope>
</reference>
<dbReference type="InterPro" id="IPR002885">
    <property type="entry name" value="PPR_rpt"/>
</dbReference>
<evidence type="ECO:0000313" key="4">
    <source>
        <dbReference type="Proteomes" id="UP001642484"/>
    </source>
</evidence>
<evidence type="ECO:0000256" key="1">
    <source>
        <dbReference type="PROSITE-ProRule" id="PRU00708"/>
    </source>
</evidence>
<feature type="repeat" description="PPR" evidence="1">
    <location>
        <begin position="524"/>
        <end position="558"/>
    </location>
</feature>
<proteinExistence type="predicted"/>
<keyword evidence="4" id="KW-1185">Reference proteome</keyword>
<evidence type="ECO:0000313" key="3">
    <source>
        <dbReference type="EMBL" id="CAK9049330.1"/>
    </source>
</evidence>
<evidence type="ECO:0008006" key="5">
    <source>
        <dbReference type="Google" id="ProtNLM"/>
    </source>
</evidence>
<gene>
    <name evidence="3" type="ORF">CCMP2556_LOCUS25268</name>
</gene>
<dbReference type="EMBL" id="CAXAMN010016891">
    <property type="protein sequence ID" value="CAK9049330.1"/>
    <property type="molecule type" value="Genomic_DNA"/>
</dbReference>
<name>A0ABP0MCW8_9DINO</name>
<dbReference type="PANTHER" id="PTHR47938:SF35">
    <property type="entry name" value="PENTATRICOPEPTIDE REPEAT-CONTAINING PROTEIN 4, MITOCHONDRIAL-RELATED"/>
    <property type="match status" value="1"/>
</dbReference>
<evidence type="ECO:0000256" key="2">
    <source>
        <dbReference type="SAM" id="MobiDB-lite"/>
    </source>
</evidence>
<dbReference type="Pfam" id="PF01535">
    <property type="entry name" value="PPR"/>
    <property type="match status" value="1"/>
</dbReference>
<dbReference type="PROSITE" id="PS51375">
    <property type="entry name" value="PPR"/>
    <property type="match status" value="2"/>
</dbReference>
<dbReference type="Gene3D" id="1.25.40.10">
    <property type="entry name" value="Tetratricopeptide repeat domain"/>
    <property type="match status" value="3"/>
</dbReference>
<protein>
    <recommendedName>
        <fullName evidence="5">Pentatricopeptide repeat-containing protein, chloroplastic</fullName>
    </recommendedName>
</protein>
<dbReference type="PANTHER" id="PTHR47938">
    <property type="entry name" value="RESPIRATORY COMPLEX I CHAPERONE (CIA84), PUTATIVE (AFU_ORTHOLOGUE AFUA_2G06020)-RELATED"/>
    <property type="match status" value="1"/>
</dbReference>
<feature type="repeat" description="PPR" evidence="1">
    <location>
        <begin position="847"/>
        <end position="881"/>
    </location>
</feature>
<dbReference type="NCBIfam" id="TIGR00756">
    <property type="entry name" value="PPR"/>
    <property type="match status" value="1"/>
</dbReference>
<dbReference type="Proteomes" id="UP001642484">
    <property type="component" value="Unassembled WGS sequence"/>
</dbReference>
<dbReference type="Pfam" id="PF13812">
    <property type="entry name" value="PPR_3"/>
    <property type="match status" value="2"/>
</dbReference>
<feature type="region of interest" description="Disordered" evidence="2">
    <location>
        <begin position="1"/>
        <end position="74"/>
    </location>
</feature>
<comment type="caution">
    <text evidence="3">The sequence shown here is derived from an EMBL/GenBank/DDBJ whole genome shotgun (WGS) entry which is preliminary data.</text>
</comment>
<sequence>MLPVETSVRGSRHSSTERTFADPTRSSERGSGSDKTPTRIGLGEFERGRGRFSSSSGEYRLGVGKGRSGRMPSPFKQCRVRARSVLEHGAPEAKSWRFAELCPQISKTSVVREPFTGGIAQRYGVVPDHSLDLRASARSTSKFVHLEAILAVVFAQNKSTDVKAVVFAPKKKRAPHRHRAGLVLGRAASTVGPGTAGGAEGAFGSIHRQRRKKRMRAAAALPLGEVTPEVNRGMGILPVTGAFADPKAKKAKTEKVPAAKTGLETFFRRQKLELGVQQRRLEVWRQQGALGAPGAGWRRLQVPEPWEFCQLTDISPPNAFSALPPKGTCQDKYMLFSFGSLIHFKERFDRKHMLGTAESCLIAWASWHVSPVVLGLFTNGRTGACHSVDLVEKEWRSGVLFAIAVAALQRPAPPKNERLRPPAPCGTRRDGVRAGAAGRLLSGTPMATCAAQRDDTSVDLSVGHEPGDEMLCPRHAVALDTGPAAALARLVADRYSFGAALVACEKALQWPWALALLREAERGDPVLYSSVMSACNKAEQWAMALEVFQELQTQRCSADVVVYNGAISAAERGALWPLALHLLAELSQSSLQPSVVSVSTAMSACERGSQWCLALQLFDPSEEMSDEIAFGAAISACAEGGQWRLALHYFSLASARQHPRERTPQPPAPSRQSVGLVLRNALLNALGRGNQWQKALWLLGADGWPKDVISYNAAINACEEGSQWNWALYLLSSLQQQPRIQCNVISYNSVLSSCEAASHWTLALLLLRAAEAKGLFDVITYSAAISACEKAHRWQWACQLLTRLREQELQGNVVTYSSAILACHWGEQWQSALELLRTLQKDRLQGNIMTYNASIAACHAGGQWKRALSLFAELEAMTLESSSITFNALLSVCARQRQWAQAFDLLQSFPQKSWDVVTYAEAANDAALWDVLLGRSGAGNAPELLGHLQLKAMRLEVLQPGVKRGVAELGG</sequence>
<feature type="compositionally biased region" description="Basic and acidic residues" evidence="2">
    <location>
        <begin position="14"/>
        <end position="32"/>
    </location>
</feature>
<accession>A0ABP0MCW8</accession>
<dbReference type="InterPro" id="IPR011990">
    <property type="entry name" value="TPR-like_helical_dom_sf"/>
</dbReference>
<organism evidence="3 4">
    <name type="scientific">Durusdinium trenchii</name>
    <dbReference type="NCBI Taxonomy" id="1381693"/>
    <lineage>
        <taxon>Eukaryota</taxon>
        <taxon>Sar</taxon>
        <taxon>Alveolata</taxon>
        <taxon>Dinophyceae</taxon>
        <taxon>Suessiales</taxon>
        <taxon>Symbiodiniaceae</taxon>
        <taxon>Durusdinium</taxon>
    </lineage>
</organism>